<reference evidence="2" key="1">
    <citation type="journal article" date="2019" name="Int. J. Syst. Evol. Microbiol.">
        <title>The Global Catalogue of Microorganisms (GCM) 10K type strain sequencing project: providing services to taxonomists for standard genome sequencing and annotation.</title>
        <authorList>
            <consortium name="The Broad Institute Genomics Platform"/>
            <consortium name="The Broad Institute Genome Sequencing Center for Infectious Disease"/>
            <person name="Wu L."/>
            <person name="Ma J."/>
        </authorList>
    </citation>
    <scope>NUCLEOTIDE SEQUENCE [LARGE SCALE GENOMIC DNA]</scope>
    <source>
        <strain evidence="2">CGMCC 1.15043</strain>
    </source>
</reference>
<sequence>MGSSLALVYINKQDHTIEQGSHSVNSINDNLEEALWNVELIIKGTVLNEGNTYKKDAGIQGKQNFSFDVTPANIKVDKVLYGIIDTNSITYLQHGSSSNSLESKNHVKKGEEVVLMLVKTDE</sequence>
<dbReference type="Proteomes" id="UP000615455">
    <property type="component" value="Unassembled WGS sequence"/>
</dbReference>
<organism evidence="1 2">
    <name type="scientific">Paenibacillus marchantiophytorum</name>
    <dbReference type="NCBI Taxonomy" id="1619310"/>
    <lineage>
        <taxon>Bacteria</taxon>
        <taxon>Bacillati</taxon>
        <taxon>Bacillota</taxon>
        <taxon>Bacilli</taxon>
        <taxon>Bacillales</taxon>
        <taxon>Paenibacillaceae</taxon>
        <taxon>Paenibacillus</taxon>
    </lineage>
</organism>
<keyword evidence="2" id="KW-1185">Reference proteome</keyword>
<gene>
    <name evidence="1" type="ORF">GCM10008018_15750</name>
</gene>
<protein>
    <submittedName>
        <fullName evidence="1">Uncharacterized protein</fullName>
    </submittedName>
</protein>
<dbReference type="EMBL" id="BMHE01000005">
    <property type="protein sequence ID" value="GGI46164.1"/>
    <property type="molecule type" value="Genomic_DNA"/>
</dbReference>
<comment type="caution">
    <text evidence="1">The sequence shown here is derived from an EMBL/GenBank/DDBJ whole genome shotgun (WGS) entry which is preliminary data.</text>
</comment>
<name>A0ABQ2BRW3_9BACL</name>
<evidence type="ECO:0000313" key="2">
    <source>
        <dbReference type="Proteomes" id="UP000615455"/>
    </source>
</evidence>
<proteinExistence type="predicted"/>
<accession>A0ABQ2BRW3</accession>
<evidence type="ECO:0000313" key="1">
    <source>
        <dbReference type="EMBL" id="GGI46164.1"/>
    </source>
</evidence>